<dbReference type="OrthoDB" id="202844at2759"/>
<organism evidence="3 4">
    <name type="scientific">Seminavis robusta</name>
    <dbReference type="NCBI Taxonomy" id="568900"/>
    <lineage>
        <taxon>Eukaryota</taxon>
        <taxon>Sar</taxon>
        <taxon>Stramenopiles</taxon>
        <taxon>Ochrophyta</taxon>
        <taxon>Bacillariophyta</taxon>
        <taxon>Bacillariophyceae</taxon>
        <taxon>Bacillariophycidae</taxon>
        <taxon>Naviculales</taxon>
        <taxon>Naviculaceae</taxon>
        <taxon>Seminavis</taxon>
    </lineage>
</organism>
<dbReference type="PANTHER" id="PTHR11183">
    <property type="entry name" value="GLYCOGENIN SUBFAMILY MEMBER"/>
    <property type="match status" value="1"/>
</dbReference>
<feature type="chain" id="PRO_5040461737" description="Nucleotide-diphospho-sugar transferase" evidence="2">
    <location>
        <begin position="29"/>
        <end position="434"/>
    </location>
</feature>
<dbReference type="EMBL" id="CAICTM010002340">
    <property type="protein sequence ID" value="CAB9528876.1"/>
    <property type="molecule type" value="Genomic_DNA"/>
</dbReference>
<dbReference type="Proteomes" id="UP001153069">
    <property type="component" value="Unassembled WGS sequence"/>
</dbReference>
<proteinExistence type="predicted"/>
<evidence type="ECO:0000256" key="2">
    <source>
        <dbReference type="SAM" id="SignalP"/>
    </source>
</evidence>
<evidence type="ECO:0000313" key="4">
    <source>
        <dbReference type="Proteomes" id="UP001153069"/>
    </source>
</evidence>
<name>A0A9N8EX55_9STRA</name>
<protein>
    <recommendedName>
        <fullName evidence="5">Nucleotide-diphospho-sugar transferase</fullName>
    </recommendedName>
</protein>
<evidence type="ECO:0000313" key="3">
    <source>
        <dbReference type="EMBL" id="CAB9528876.1"/>
    </source>
</evidence>
<evidence type="ECO:0008006" key="5">
    <source>
        <dbReference type="Google" id="ProtNLM"/>
    </source>
</evidence>
<dbReference type="InterPro" id="IPR050587">
    <property type="entry name" value="GNT1/Glycosyltrans_8"/>
</dbReference>
<feature type="region of interest" description="Disordered" evidence="1">
    <location>
        <begin position="31"/>
        <end position="55"/>
    </location>
</feature>
<sequence length="434" mass="50645">MIRVSNVRLGTILLHVLIGLFLWRQIGLTPSQQKNPDPQDDKVRNNHNRNDKQKKTSNRQFAYASLIGGVDPANPSYRGFLYNVLLQATLLREHYGSTKADYCLLIQMSYNTPATTLPAADLEWLHASHIDHVEYIPKSPHQGFYDINMQKFRVLQWVQYQRVLFLDADVMPLANLEYLFDMMTPQHNVSLPPLLKENLIVAGTQEPGSGGFFVLSPGPHKWQQLQDVISQRERDAQHATTPNKFDIDRGWGHTIQPPDQWVTTTRHRKGTQWTFHGADADQGLLYHWTKYHQQSVSIVIHKKVQNWGSHDATGNLYLEMVLERPFRRYNHTIAAKWATGPPPYRHYHHFTGRTKPWEQPQPQNTNDNENPLLLLLLESPEHYWFHHLNRLNQKLHLFDDWEAERKWFQKPPLGRFQVPGEIAQRVDRTNNAIQ</sequence>
<feature type="compositionally biased region" description="Basic and acidic residues" evidence="1">
    <location>
        <begin position="37"/>
        <end position="54"/>
    </location>
</feature>
<gene>
    <name evidence="3" type="ORF">SEMRO_2342_G324100.1</name>
</gene>
<dbReference type="Gene3D" id="3.90.550.10">
    <property type="entry name" value="Spore Coat Polysaccharide Biosynthesis Protein SpsA, Chain A"/>
    <property type="match status" value="1"/>
</dbReference>
<dbReference type="InterPro" id="IPR029044">
    <property type="entry name" value="Nucleotide-diphossugar_trans"/>
</dbReference>
<keyword evidence="2" id="KW-0732">Signal</keyword>
<feature type="signal peptide" evidence="2">
    <location>
        <begin position="1"/>
        <end position="28"/>
    </location>
</feature>
<comment type="caution">
    <text evidence="3">The sequence shown here is derived from an EMBL/GenBank/DDBJ whole genome shotgun (WGS) entry which is preliminary data.</text>
</comment>
<dbReference type="AlphaFoldDB" id="A0A9N8EX55"/>
<keyword evidence="4" id="KW-1185">Reference proteome</keyword>
<dbReference type="SUPFAM" id="SSF53448">
    <property type="entry name" value="Nucleotide-diphospho-sugar transferases"/>
    <property type="match status" value="1"/>
</dbReference>
<evidence type="ECO:0000256" key="1">
    <source>
        <dbReference type="SAM" id="MobiDB-lite"/>
    </source>
</evidence>
<reference evidence="3" key="1">
    <citation type="submission" date="2020-06" db="EMBL/GenBank/DDBJ databases">
        <authorList>
            <consortium name="Plant Systems Biology data submission"/>
        </authorList>
    </citation>
    <scope>NUCLEOTIDE SEQUENCE</scope>
    <source>
        <strain evidence="3">D6</strain>
    </source>
</reference>
<accession>A0A9N8EX55</accession>